<protein>
    <submittedName>
        <fullName evidence="7">Branched-chain amino acid ABC transporter permease</fullName>
    </submittedName>
</protein>
<dbReference type="AlphaFoldDB" id="A0AAW5BNC1"/>
<dbReference type="RefSeq" id="WP_117556584.1">
    <property type="nucleotide sequence ID" value="NZ_BAABZL010000001.1"/>
</dbReference>
<evidence type="ECO:0000313" key="8">
    <source>
        <dbReference type="Proteomes" id="UP001299608"/>
    </source>
</evidence>
<accession>A0AAW5BNC1</accession>
<proteinExistence type="predicted"/>
<evidence type="ECO:0000256" key="4">
    <source>
        <dbReference type="ARBA" id="ARBA00022989"/>
    </source>
</evidence>
<reference evidence="7" key="1">
    <citation type="submission" date="2022-01" db="EMBL/GenBank/DDBJ databases">
        <title>Collection of gut derived symbiotic bacterial strains cultured from healthy donors.</title>
        <authorList>
            <person name="Lin H."/>
            <person name="Kohout C."/>
            <person name="Waligurski E."/>
            <person name="Pamer E.G."/>
        </authorList>
    </citation>
    <scope>NUCLEOTIDE SEQUENCE</scope>
    <source>
        <strain evidence="7">DFI.6.55</strain>
    </source>
</reference>
<dbReference type="GeneID" id="97204349"/>
<feature type="transmembrane region" description="Helical" evidence="6">
    <location>
        <begin position="124"/>
        <end position="143"/>
    </location>
</feature>
<feature type="transmembrane region" description="Helical" evidence="6">
    <location>
        <begin position="99"/>
        <end position="117"/>
    </location>
</feature>
<keyword evidence="2" id="KW-1003">Cell membrane</keyword>
<sequence length="342" mass="37247">MDTMKNIFRNLKELYWKYDKPVHLALVMALAALYFLDVNQYMYRVLIMIGLYAILALSLNIILGLTGMLSMGHAAFYSIGAYASAIMGTRYGMGFFSSAIIGVLFSVVLGMLLGLTTMRLSGSYLAITTMGFAEVVRMVLLSWEDVTNGAFGIQQIPRPSVMGYELTTANGGLYLLVLSFLILSIAFCAAIDNSKLGRTLRAIKNDELATVLMGVSVERYKVTAFAIAGGLAGLAGATFAAMNRYIDPNTFNFDTSMLIVCICILGGMGSIKGQILGAVLLVAFPEVLRSFALYRFVVYGLILLVMMRFRSQGLLGSLSDRPYRFPKGVTFKHKSSPGGDTV</sequence>
<evidence type="ECO:0000256" key="6">
    <source>
        <dbReference type="SAM" id="Phobius"/>
    </source>
</evidence>
<comment type="subcellular location">
    <subcellularLocation>
        <location evidence="1">Cell membrane</location>
        <topology evidence="1">Multi-pass membrane protein</topology>
    </subcellularLocation>
</comment>
<gene>
    <name evidence="7" type="ORF">L0N08_08700</name>
</gene>
<comment type="caution">
    <text evidence="7">The sequence shown here is derived from an EMBL/GenBank/DDBJ whole genome shotgun (WGS) entry which is preliminary data.</text>
</comment>
<feature type="transmembrane region" description="Helical" evidence="6">
    <location>
        <begin position="21"/>
        <end position="36"/>
    </location>
</feature>
<evidence type="ECO:0000256" key="3">
    <source>
        <dbReference type="ARBA" id="ARBA00022692"/>
    </source>
</evidence>
<dbReference type="EMBL" id="JAKNGE010000009">
    <property type="protein sequence ID" value="MCG4745483.1"/>
    <property type="molecule type" value="Genomic_DNA"/>
</dbReference>
<dbReference type="InterPro" id="IPR001851">
    <property type="entry name" value="ABC_transp_permease"/>
</dbReference>
<evidence type="ECO:0000256" key="2">
    <source>
        <dbReference type="ARBA" id="ARBA00022475"/>
    </source>
</evidence>
<dbReference type="GO" id="GO:0015658">
    <property type="term" value="F:branched-chain amino acid transmembrane transporter activity"/>
    <property type="evidence" value="ECO:0007669"/>
    <property type="project" value="InterPro"/>
</dbReference>
<name>A0AAW5BNC1_9FIRM</name>
<dbReference type="Proteomes" id="UP001299608">
    <property type="component" value="Unassembled WGS sequence"/>
</dbReference>
<evidence type="ECO:0000313" key="7">
    <source>
        <dbReference type="EMBL" id="MCG4745483.1"/>
    </source>
</evidence>
<dbReference type="Pfam" id="PF02653">
    <property type="entry name" value="BPD_transp_2"/>
    <property type="match status" value="1"/>
</dbReference>
<dbReference type="GO" id="GO:0005886">
    <property type="term" value="C:plasma membrane"/>
    <property type="evidence" value="ECO:0007669"/>
    <property type="project" value="UniProtKB-SubCell"/>
</dbReference>
<feature type="transmembrane region" description="Helical" evidence="6">
    <location>
        <begin position="257"/>
        <end position="284"/>
    </location>
</feature>
<keyword evidence="5 6" id="KW-0472">Membrane</keyword>
<dbReference type="CDD" id="cd06581">
    <property type="entry name" value="TM_PBP1_LivM_like"/>
    <property type="match status" value="1"/>
</dbReference>
<feature type="transmembrane region" description="Helical" evidence="6">
    <location>
        <begin position="42"/>
        <end position="63"/>
    </location>
</feature>
<feature type="transmembrane region" description="Helical" evidence="6">
    <location>
        <begin position="222"/>
        <end position="242"/>
    </location>
</feature>
<feature type="transmembrane region" description="Helical" evidence="6">
    <location>
        <begin position="291"/>
        <end position="309"/>
    </location>
</feature>
<dbReference type="InterPro" id="IPR043428">
    <property type="entry name" value="LivM-like"/>
</dbReference>
<keyword evidence="3 6" id="KW-0812">Transmembrane</keyword>
<evidence type="ECO:0000256" key="5">
    <source>
        <dbReference type="ARBA" id="ARBA00023136"/>
    </source>
</evidence>
<evidence type="ECO:0000256" key="1">
    <source>
        <dbReference type="ARBA" id="ARBA00004651"/>
    </source>
</evidence>
<feature type="transmembrane region" description="Helical" evidence="6">
    <location>
        <begin position="75"/>
        <end position="93"/>
    </location>
</feature>
<organism evidence="7 8">
    <name type="scientific">Enterocloster aldenensis</name>
    <dbReference type="NCBI Taxonomy" id="358742"/>
    <lineage>
        <taxon>Bacteria</taxon>
        <taxon>Bacillati</taxon>
        <taxon>Bacillota</taxon>
        <taxon>Clostridia</taxon>
        <taxon>Lachnospirales</taxon>
        <taxon>Lachnospiraceae</taxon>
        <taxon>Enterocloster</taxon>
    </lineage>
</organism>
<keyword evidence="4 6" id="KW-1133">Transmembrane helix</keyword>
<feature type="transmembrane region" description="Helical" evidence="6">
    <location>
        <begin position="172"/>
        <end position="191"/>
    </location>
</feature>
<dbReference type="PANTHER" id="PTHR30482:SF10">
    <property type="entry name" value="HIGH-AFFINITY BRANCHED-CHAIN AMINO ACID TRANSPORT PROTEIN BRAE"/>
    <property type="match status" value="1"/>
</dbReference>
<dbReference type="PANTHER" id="PTHR30482">
    <property type="entry name" value="HIGH-AFFINITY BRANCHED-CHAIN AMINO ACID TRANSPORT SYSTEM PERMEASE"/>
    <property type="match status" value="1"/>
</dbReference>